<dbReference type="Proteomes" id="UP001356095">
    <property type="component" value="Unassembled WGS sequence"/>
</dbReference>
<reference evidence="2 3" key="1">
    <citation type="submission" date="2023-08" db="EMBL/GenBank/DDBJ databases">
        <authorList>
            <person name="Girao M."/>
            <person name="Carvalho M.F."/>
        </authorList>
    </citation>
    <scope>NUCLEOTIDE SEQUENCE [LARGE SCALE GENOMIC DNA]</scope>
    <source>
        <strain evidence="2 3">CT-R113</strain>
    </source>
</reference>
<keyword evidence="3" id="KW-1185">Reference proteome</keyword>
<name>A0ABU7KA16_9ACTN</name>
<protein>
    <submittedName>
        <fullName evidence="2">Uncharacterized protein</fullName>
    </submittedName>
</protein>
<dbReference type="RefSeq" id="WP_330092855.1">
    <property type="nucleotide sequence ID" value="NZ_JAUZMY010000017.1"/>
</dbReference>
<accession>A0ABU7KA16</accession>
<evidence type="ECO:0000313" key="3">
    <source>
        <dbReference type="Proteomes" id="UP001356095"/>
    </source>
</evidence>
<dbReference type="EMBL" id="JAUZMY010000017">
    <property type="protein sequence ID" value="MEE2039078.1"/>
    <property type="molecule type" value="Genomic_DNA"/>
</dbReference>
<feature type="region of interest" description="Disordered" evidence="1">
    <location>
        <begin position="34"/>
        <end position="65"/>
    </location>
</feature>
<sequence length="65" mass="6501">MSPLSGPRHVVAVADASPLACTVSASVSAAVPHRDTSTYGHAPGPGNAARTTPTGRTRTLHALKA</sequence>
<evidence type="ECO:0000256" key="1">
    <source>
        <dbReference type="SAM" id="MobiDB-lite"/>
    </source>
</evidence>
<gene>
    <name evidence="2" type="ORF">Q8791_17840</name>
</gene>
<proteinExistence type="predicted"/>
<comment type="caution">
    <text evidence="2">The sequence shown here is derived from an EMBL/GenBank/DDBJ whole genome shotgun (WGS) entry which is preliminary data.</text>
</comment>
<organism evidence="2 3">
    <name type="scientific">Nocardiopsis codii</name>
    <dbReference type="NCBI Taxonomy" id="3065942"/>
    <lineage>
        <taxon>Bacteria</taxon>
        <taxon>Bacillati</taxon>
        <taxon>Actinomycetota</taxon>
        <taxon>Actinomycetes</taxon>
        <taxon>Streptosporangiales</taxon>
        <taxon>Nocardiopsidaceae</taxon>
        <taxon>Nocardiopsis</taxon>
    </lineage>
</organism>
<evidence type="ECO:0000313" key="2">
    <source>
        <dbReference type="EMBL" id="MEE2039078.1"/>
    </source>
</evidence>